<organism evidence="2 3">
    <name type="scientific">Podospora comata</name>
    <dbReference type="NCBI Taxonomy" id="48703"/>
    <lineage>
        <taxon>Eukaryota</taxon>
        <taxon>Fungi</taxon>
        <taxon>Dikarya</taxon>
        <taxon>Ascomycota</taxon>
        <taxon>Pezizomycotina</taxon>
        <taxon>Sordariomycetes</taxon>
        <taxon>Sordariomycetidae</taxon>
        <taxon>Sordariales</taxon>
        <taxon>Podosporaceae</taxon>
        <taxon>Podospora</taxon>
    </lineage>
</organism>
<reference evidence="2" key="1">
    <citation type="submission" date="2018-02" db="EMBL/GenBank/DDBJ databases">
        <authorList>
            <person name="Silar P."/>
        </authorList>
    </citation>
    <scope>NUCLEOTIDE SEQUENCE [LARGE SCALE GENOMIC DNA]</scope>
    <source>
        <strain evidence="2">T</strain>
    </source>
</reference>
<evidence type="ECO:0000259" key="1">
    <source>
        <dbReference type="PROSITE" id="PS51831"/>
    </source>
</evidence>
<dbReference type="NCBIfam" id="TIGR03401">
    <property type="entry name" value="cyanamide_fam"/>
    <property type="match status" value="1"/>
</dbReference>
<protein>
    <recommendedName>
        <fullName evidence="1">HD domain-containing protein</fullName>
    </recommendedName>
</protein>
<proteinExistence type="predicted"/>
<dbReference type="Proteomes" id="UP000280685">
    <property type="component" value="Chromosome 6"/>
</dbReference>
<evidence type="ECO:0000313" key="3">
    <source>
        <dbReference type="Proteomes" id="UP000280685"/>
    </source>
</evidence>
<dbReference type="SUPFAM" id="SSF109604">
    <property type="entry name" value="HD-domain/PDEase-like"/>
    <property type="match status" value="1"/>
</dbReference>
<dbReference type="PROSITE" id="PS51831">
    <property type="entry name" value="HD"/>
    <property type="match status" value="1"/>
</dbReference>
<feature type="domain" description="HD" evidence="1">
    <location>
        <begin position="70"/>
        <end position="208"/>
    </location>
</feature>
<dbReference type="InterPro" id="IPR003607">
    <property type="entry name" value="HD/PDEase_dom"/>
</dbReference>
<dbReference type="PANTHER" id="PTHR35569:SF1">
    <property type="entry name" value="CYANAMIDE HYDRATASE DDI2-RELATED"/>
    <property type="match status" value="1"/>
</dbReference>
<dbReference type="InterPro" id="IPR017771">
    <property type="entry name" value="Cyanamide_hydratase_HD"/>
</dbReference>
<dbReference type="EMBL" id="LR026969">
    <property type="protein sequence ID" value="VBB84314.1"/>
    <property type="molecule type" value="Genomic_DNA"/>
</dbReference>
<dbReference type="InterPro" id="IPR006674">
    <property type="entry name" value="HD_domain"/>
</dbReference>
<dbReference type="CDD" id="cd00077">
    <property type="entry name" value="HDc"/>
    <property type="match status" value="1"/>
</dbReference>
<accession>A0ABY6SHJ4</accession>
<dbReference type="PANTHER" id="PTHR35569">
    <property type="entry name" value="CYANAMIDE HYDRATASE DDI2-RELATED"/>
    <property type="match status" value="1"/>
</dbReference>
<sequence>MTTPTPSRDDLISLHGFTPLPLDQDAIFQGKPFLHQPTPVPLSSIPYPSSTDPLVAKVQEYAKEKLPIQTYNHSMRVFYWCTPLHPFPPPPSPSPSLANPLPPFPPKPATIIMQQQFPSLPPILPSTIALTCLLHDIGTTPSNQSSTLLSFEFQGGVIALDLLKELNGNKSQAEAVAEAIIRHQDLGTVGTITALGQILQLATVYDNMSLRPYLIHPDTKAEVNKAYPRKGWSGCFSAAIANEKKLKPWGHTSHLGWEVFENGVRENEFMREVDSWE</sequence>
<evidence type="ECO:0000313" key="2">
    <source>
        <dbReference type="EMBL" id="VBB84314.1"/>
    </source>
</evidence>
<keyword evidence="3" id="KW-1185">Reference proteome</keyword>
<dbReference type="Gene3D" id="1.10.3210.10">
    <property type="entry name" value="Hypothetical protein af1432"/>
    <property type="match status" value="1"/>
</dbReference>
<dbReference type="Pfam" id="PF01966">
    <property type="entry name" value="HD"/>
    <property type="match status" value="1"/>
</dbReference>
<name>A0ABY6SHJ4_PODCO</name>
<gene>
    <name evidence="2" type="ORF">PODCO_606460</name>
</gene>